<feature type="region of interest" description="Disordered" evidence="1">
    <location>
        <begin position="1"/>
        <end position="37"/>
    </location>
</feature>
<dbReference type="WBParaSite" id="PSU_v2.g14703.t1">
    <property type="protein sequence ID" value="PSU_v2.g14703.t1"/>
    <property type="gene ID" value="PSU_v2.g14703"/>
</dbReference>
<accession>A0A914Y628</accession>
<reference evidence="3" key="1">
    <citation type="submission" date="2022-11" db="UniProtKB">
        <authorList>
            <consortium name="WormBaseParasite"/>
        </authorList>
    </citation>
    <scope>IDENTIFICATION</scope>
</reference>
<name>A0A914Y628_9BILA</name>
<feature type="compositionally biased region" description="Acidic residues" evidence="1">
    <location>
        <begin position="27"/>
        <end position="37"/>
    </location>
</feature>
<proteinExistence type="predicted"/>
<sequence length="100" mass="11181">MSDGRRQKVVEKQSSANKTSKHIIFTSDDDDDEDDSGLEVSVLQNTSDVQQKIDKRLIANKKKSTVDQTQTEVSANQKSKHTTFTSDDDSCTHIPDCVHN</sequence>
<protein>
    <submittedName>
        <fullName evidence="3">Uncharacterized protein</fullName>
    </submittedName>
</protein>
<dbReference type="AlphaFoldDB" id="A0A914Y628"/>
<keyword evidence="2" id="KW-1185">Reference proteome</keyword>
<evidence type="ECO:0000313" key="3">
    <source>
        <dbReference type="WBParaSite" id="PSU_v2.g14703.t1"/>
    </source>
</evidence>
<feature type="compositionally biased region" description="Basic and acidic residues" evidence="1">
    <location>
        <begin position="1"/>
        <end position="11"/>
    </location>
</feature>
<evidence type="ECO:0000256" key="1">
    <source>
        <dbReference type="SAM" id="MobiDB-lite"/>
    </source>
</evidence>
<feature type="region of interest" description="Disordered" evidence="1">
    <location>
        <begin position="63"/>
        <end position="100"/>
    </location>
</feature>
<evidence type="ECO:0000313" key="2">
    <source>
        <dbReference type="Proteomes" id="UP000887577"/>
    </source>
</evidence>
<feature type="compositionally biased region" description="Polar residues" evidence="1">
    <location>
        <begin position="66"/>
        <end position="85"/>
    </location>
</feature>
<dbReference type="Proteomes" id="UP000887577">
    <property type="component" value="Unplaced"/>
</dbReference>
<organism evidence="2 3">
    <name type="scientific">Panagrolaimus superbus</name>
    <dbReference type="NCBI Taxonomy" id="310955"/>
    <lineage>
        <taxon>Eukaryota</taxon>
        <taxon>Metazoa</taxon>
        <taxon>Ecdysozoa</taxon>
        <taxon>Nematoda</taxon>
        <taxon>Chromadorea</taxon>
        <taxon>Rhabditida</taxon>
        <taxon>Tylenchina</taxon>
        <taxon>Panagrolaimomorpha</taxon>
        <taxon>Panagrolaimoidea</taxon>
        <taxon>Panagrolaimidae</taxon>
        <taxon>Panagrolaimus</taxon>
    </lineage>
</organism>